<feature type="transmembrane region" description="Helical" evidence="6">
    <location>
        <begin position="238"/>
        <end position="261"/>
    </location>
</feature>
<keyword evidence="3 6" id="KW-0812">Transmembrane</keyword>
<feature type="transmembrane region" description="Helical" evidence="6">
    <location>
        <begin position="368"/>
        <end position="390"/>
    </location>
</feature>
<dbReference type="AlphaFoldDB" id="M7SRY0"/>
<dbReference type="InterPro" id="IPR036259">
    <property type="entry name" value="MFS_trans_sf"/>
</dbReference>
<reference evidence="8" key="1">
    <citation type="journal article" date="2013" name="Genome Announc.">
        <title>Draft genome sequence of the grapevine dieback fungus Eutypa lata UCR-EL1.</title>
        <authorList>
            <person name="Blanco-Ulate B."/>
            <person name="Rolshausen P.E."/>
            <person name="Cantu D."/>
        </authorList>
    </citation>
    <scope>NUCLEOTIDE SEQUENCE [LARGE SCALE GENOMIC DNA]</scope>
    <source>
        <strain evidence="8">UCR-EL1</strain>
    </source>
</reference>
<dbReference type="EMBL" id="KB706542">
    <property type="protein sequence ID" value="EMR66992.1"/>
    <property type="molecule type" value="Genomic_DNA"/>
</dbReference>
<evidence type="ECO:0000256" key="6">
    <source>
        <dbReference type="SAM" id="Phobius"/>
    </source>
</evidence>
<name>M7SRY0_EUTLA</name>
<keyword evidence="4 6" id="KW-1133">Transmembrane helix</keyword>
<dbReference type="OMA" id="VFQGLGW"/>
<evidence type="ECO:0000256" key="2">
    <source>
        <dbReference type="ARBA" id="ARBA00008335"/>
    </source>
</evidence>
<organism evidence="7 8">
    <name type="scientific">Eutypa lata (strain UCR-EL1)</name>
    <name type="common">Grapevine dieback disease fungus</name>
    <name type="synonym">Eutypa armeniacae</name>
    <dbReference type="NCBI Taxonomy" id="1287681"/>
    <lineage>
        <taxon>Eukaryota</taxon>
        <taxon>Fungi</taxon>
        <taxon>Dikarya</taxon>
        <taxon>Ascomycota</taxon>
        <taxon>Pezizomycotina</taxon>
        <taxon>Sordariomycetes</taxon>
        <taxon>Xylariomycetidae</taxon>
        <taxon>Xylariales</taxon>
        <taxon>Diatrypaceae</taxon>
        <taxon>Eutypa</taxon>
    </lineage>
</organism>
<feature type="transmembrane region" description="Helical" evidence="6">
    <location>
        <begin position="288"/>
        <end position="307"/>
    </location>
</feature>
<dbReference type="GO" id="GO:0016020">
    <property type="term" value="C:membrane"/>
    <property type="evidence" value="ECO:0007669"/>
    <property type="project" value="UniProtKB-SubCell"/>
</dbReference>
<dbReference type="Gene3D" id="1.20.1250.20">
    <property type="entry name" value="MFS general substrate transporter like domains"/>
    <property type="match status" value="1"/>
</dbReference>
<dbReference type="OrthoDB" id="5215911at2759"/>
<comment type="similarity">
    <text evidence="2">Belongs to the major facilitator superfamily.</text>
</comment>
<keyword evidence="5 6" id="KW-0472">Membrane</keyword>
<evidence type="ECO:0000256" key="5">
    <source>
        <dbReference type="ARBA" id="ARBA00023136"/>
    </source>
</evidence>
<dbReference type="HOGENOM" id="CLU_064544_0_0_1"/>
<dbReference type="PANTHER" id="PTHR23502">
    <property type="entry name" value="MAJOR FACILITATOR SUPERFAMILY"/>
    <property type="match status" value="1"/>
</dbReference>
<feature type="transmembrane region" description="Helical" evidence="6">
    <location>
        <begin position="80"/>
        <end position="98"/>
    </location>
</feature>
<dbReference type="KEGG" id="ela:UCREL1_6005"/>
<dbReference type="eggNOG" id="KOG0255">
    <property type="taxonomic scope" value="Eukaryota"/>
</dbReference>
<evidence type="ECO:0000256" key="1">
    <source>
        <dbReference type="ARBA" id="ARBA00004141"/>
    </source>
</evidence>
<sequence length="420" mass="45020">MLNINILGSFSEHMTARVFQGLGWGAFETLVLSSIQDTYFEHERPTKIAFYHVVATATTWGPPLLGGVASSGPNGFTTQFKIIGSFLSVAILLLVFGAPETTFDRSNFYPPMPATARAESEARWPRVAFTKDAAQTYLAKMKPWSYRAESIHLRLVMQAPRALIAPTTILLFVATLLPYVGLWSLASSLSLLFSPMPFMLTESALGVLMTGPFLLTTAVAAATILALTFVFKRYTSAIHVAIIATGTAIASIGVFGFGLYIKGIMQIPAGSDVDSATPWTLGYLGDQLSFPVVSLLLGLLGAGSLMLDATIRPTIQRSTAFTSSSLQVGLRNTADMNGGLACLRNLAAGVFVLGVPNAVWSWDGLKAAAVGMGAAQIAIAAAVCAVWWFCDEHVKRWDGRAMGLVDLSLLKRQVSFFDTT</sequence>
<feature type="transmembrane region" description="Helical" evidence="6">
    <location>
        <begin position="205"/>
        <end position="231"/>
    </location>
</feature>
<dbReference type="SUPFAM" id="SSF103473">
    <property type="entry name" value="MFS general substrate transporter"/>
    <property type="match status" value="1"/>
</dbReference>
<comment type="subcellular location">
    <subcellularLocation>
        <location evidence="1">Membrane</location>
        <topology evidence="1">Multi-pass membrane protein</topology>
    </subcellularLocation>
</comment>
<evidence type="ECO:0000313" key="7">
    <source>
        <dbReference type="EMBL" id="EMR66992.1"/>
    </source>
</evidence>
<dbReference type="Proteomes" id="UP000012174">
    <property type="component" value="Unassembled WGS sequence"/>
</dbReference>
<feature type="transmembrane region" description="Helical" evidence="6">
    <location>
        <begin position="162"/>
        <end position="185"/>
    </location>
</feature>
<gene>
    <name evidence="7" type="ORF">UCREL1_6005</name>
</gene>
<accession>M7SRY0</accession>
<proteinExistence type="inferred from homology"/>
<protein>
    <submittedName>
        <fullName evidence="7">Putative major facilitator superfamily transporter protein</fullName>
    </submittedName>
</protein>
<feature type="transmembrane region" description="Helical" evidence="6">
    <location>
        <begin position="341"/>
        <end position="362"/>
    </location>
</feature>
<evidence type="ECO:0000256" key="4">
    <source>
        <dbReference type="ARBA" id="ARBA00022989"/>
    </source>
</evidence>
<dbReference type="GO" id="GO:0022857">
    <property type="term" value="F:transmembrane transporter activity"/>
    <property type="evidence" value="ECO:0007669"/>
    <property type="project" value="TreeGrafter"/>
</dbReference>
<dbReference type="PANTHER" id="PTHR23502:SF68">
    <property type="entry name" value="MULTIDRUG TRANSPORTER, PUTATIVE (AFU_ORTHOLOGUE AFUA_3G01120)-RELATED"/>
    <property type="match status" value="1"/>
</dbReference>
<keyword evidence="8" id="KW-1185">Reference proteome</keyword>
<evidence type="ECO:0000256" key="3">
    <source>
        <dbReference type="ARBA" id="ARBA00022692"/>
    </source>
</evidence>
<evidence type="ECO:0000313" key="8">
    <source>
        <dbReference type="Proteomes" id="UP000012174"/>
    </source>
</evidence>